<feature type="domain" description="Aminoglycoside phosphotransferase" evidence="1">
    <location>
        <begin position="24"/>
        <end position="174"/>
    </location>
</feature>
<dbReference type="Pfam" id="PF01636">
    <property type="entry name" value="APH"/>
    <property type="match status" value="1"/>
</dbReference>
<sequence length="239" mass="28277">MKGKISVPFLTKNGEYKWEDDDGIYLLYEYIDGVTIGDQALTEDQVCQLSEIITELHLFGEEIPIHTNSVKEDFYVPFLQQLRNTLDKDYGDIPNDVREIVAPPHIEQINHLIDTVEKLSLCLKNSHLRMVLYHTDLHNWNLMQSEQQLILIDWEGLKLAPVEADLMFLIDKPYYDIFSSIYQKSHKNYKINSNAMQFYKGRRKLEDIWEFIEQLSFDKQDTQERARIINYLIEELNDV</sequence>
<reference evidence="2 3" key="1">
    <citation type="submission" date="2021-01" db="EMBL/GenBank/DDBJ databases">
        <title>Genomic Encyclopedia of Type Strains, Phase IV (KMG-IV): sequencing the most valuable type-strain genomes for metagenomic binning, comparative biology and taxonomic classification.</title>
        <authorList>
            <person name="Goeker M."/>
        </authorList>
    </citation>
    <scope>NUCLEOTIDE SEQUENCE [LARGE SCALE GENOMIC DNA]</scope>
    <source>
        <strain evidence="2 3">DSM 103394</strain>
    </source>
</reference>
<evidence type="ECO:0000259" key="1">
    <source>
        <dbReference type="Pfam" id="PF01636"/>
    </source>
</evidence>
<dbReference type="Proteomes" id="UP000674416">
    <property type="component" value="Unassembled WGS sequence"/>
</dbReference>
<dbReference type="EMBL" id="JAFDST010000003">
    <property type="protein sequence ID" value="MBP1082400.1"/>
    <property type="molecule type" value="Genomic_DNA"/>
</dbReference>
<name>A0ABS4CYG9_9BACI</name>
<comment type="caution">
    <text evidence="2">The sequence shown here is derived from an EMBL/GenBank/DDBJ whole genome shotgun (WGS) entry which is preliminary data.</text>
</comment>
<dbReference type="InterPro" id="IPR011009">
    <property type="entry name" value="Kinase-like_dom_sf"/>
</dbReference>
<dbReference type="Gene3D" id="1.10.510.10">
    <property type="entry name" value="Transferase(Phosphotransferase) domain 1"/>
    <property type="match status" value="1"/>
</dbReference>
<dbReference type="InterPro" id="IPR002575">
    <property type="entry name" value="Aminoglycoside_PTrfase"/>
</dbReference>
<dbReference type="RefSeq" id="WP_053605298.1">
    <property type="nucleotide sequence ID" value="NZ_JAFDST010000003.1"/>
</dbReference>
<dbReference type="Gene3D" id="1.20.58.840">
    <property type="match status" value="1"/>
</dbReference>
<keyword evidence="3" id="KW-1185">Reference proteome</keyword>
<dbReference type="SUPFAM" id="SSF56112">
    <property type="entry name" value="Protein kinase-like (PK-like)"/>
    <property type="match status" value="1"/>
</dbReference>
<accession>A0ABS4CYG9</accession>
<protein>
    <submittedName>
        <fullName evidence="2">Thiamine kinase-like enzyme</fullName>
    </submittedName>
</protein>
<proteinExistence type="predicted"/>
<evidence type="ECO:0000313" key="3">
    <source>
        <dbReference type="Proteomes" id="UP000674416"/>
    </source>
</evidence>
<gene>
    <name evidence="2" type="ORF">JOC74_002903</name>
</gene>
<organism evidence="2 3">
    <name type="scientific">Bacillus capparidis</name>
    <dbReference type="NCBI Taxonomy" id="1840411"/>
    <lineage>
        <taxon>Bacteria</taxon>
        <taxon>Bacillati</taxon>
        <taxon>Bacillota</taxon>
        <taxon>Bacilli</taxon>
        <taxon>Bacillales</taxon>
        <taxon>Bacillaceae</taxon>
        <taxon>Bacillus</taxon>
    </lineage>
</organism>
<evidence type="ECO:0000313" key="2">
    <source>
        <dbReference type="EMBL" id="MBP1082400.1"/>
    </source>
</evidence>